<evidence type="ECO:0000256" key="10">
    <source>
        <dbReference type="ARBA" id="ARBA00022771"/>
    </source>
</evidence>
<dbReference type="SMART" id="SM00647">
    <property type="entry name" value="IBR"/>
    <property type="match status" value="1"/>
</dbReference>
<evidence type="ECO:0000256" key="6">
    <source>
        <dbReference type="ARBA" id="ARBA00012251"/>
    </source>
</evidence>
<comment type="cofactor">
    <cofactor evidence="2">
        <name>Zn(2+)</name>
        <dbReference type="ChEBI" id="CHEBI:29105"/>
    </cofactor>
</comment>
<evidence type="ECO:0000256" key="9">
    <source>
        <dbReference type="ARBA" id="ARBA00022737"/>
    </source>
</evidence>
<reference evidence="16 17" key="1">
    <citation type="submission" date="2024-04" db="EMBL/GenBank/DDBJ databases">
        <title>Genome assembly C_amara_ONT_v2.</title>
        <authorList>
            <person name="Yant L."/>
            <person name="Moore C."/>
            <person name="Slenker M."/>
        </authorList>
    </citation>
    <scope>NUCLEOTIDE SEQUENCE [LARGE SCALE GENOMIC DNA]</scope>
    <source>
        <tissue evidence="16">Leaf</tissue>
    </source>
</reference>
<evidence type="ECO:0000256" key="1">
    <source>
        <dbReference type="ARBA" id="ARBA00001798"/>
    </source>
</evidence>
<evidence type="ECO:0000256" key="13">
    <source>
        <dbReference type="PROSITE-ProRule" id="PRU00175"/>
    </source>
</evidence>
<keyword evidence="7" id="KW-0808">Transferase</keyword>
<comment type="catalytic activity">
    <reaction evidence="1">
        <text>[E2 ubiquitin-conjugating enzyme]-S-ubiquitinyl-L-cysteine + [acceptor protein]-L-lysine = [E2 ubiquitin-conjugating enzyme]-L-cysteine + [acceptor protein]-N(6)-ubiquitinyl-L-lysine.</text>
        <dbReference type="EC" id="2.3.2.31"/>
    </reaction>
</comment>
<dbReference type="GO" id="GO:0008270">
    <property type="term" value="F:zinc ion binding"/>
    <property type="evidence" value="ECO:0007669"/>
    <property type="project" value="UniProtKB-KW"/>
</dbReference>
<keyword evidence="17" id="KW-1185">Reference proteome</keyword>
<dbReference type="GO" id="GO:0061630">
    <property type="term" value="F:ubiquitin protein ligase activity"/>
    <property type="evidence" value="ECO:0007669"/>
    <property type="project" value="UniProtKB-EC"/>
</dbReference>
<keyword evidence="9" id="KW-0677">Repeat</keyword>
<comment type="pathway">
    <text evidence="4">Protein modification; protein ubiquitination.</text>
</comment>
<accession>A0ABD1APM7</accession>
<dbReference type="Pfam" id="PF00097">
    <property type="entry name" value="zf-C3HC4"/>
    <property type="match status" value="1"/>
</dbReference>
<dbReference type="Gene3D" id="3.30.40.10">
    <property type="entry name" value="Zinc/RING finger domain, C3HC4 (zinc finger)"/>
    <property type="match status" value="1"/>
</dbReference>
<feature type="domain" description="RING-type" evidence="15">
    <location>
        <begin position="62"/>
        <end position="249"/>
    </location>
</feature>
<comment type="function">
    <text evidence="3">Might act as an E3 ubiquitin-protein ligase, or as part of E3 complex, which accepts ubiquitin from specific E2 ubiquitin-conjugating enzymes and then transfers it to substrates.</text>
</comment>
<evidence type="ECO:0000256" key="7">
    <source>
        <dbReference type="ARBA" id="ARBA00022679"/>
    </source>
</evidence>
<comment type="similarity">
    <text evidence="5">Belongs to the RBR family. Ariadne subfamily.</text>
</comment>
<organism evidence="16 17">
    <name type="scientific">Cardamine amara subsp. amara</name>
    <dbReference type="NCBI Taxonomy" id="228776"/>
    <lineage>
        <taxon>Eukaryota</taxon>
        <taxon>Viridiplantae</taxon>
        <taxon>Streptophyta</taxon>
        <taxon>Embryophyta</taxon>
        <taxon>Tracheophyta</taxon>
        <taxon>Spermatophyta</taxon>
        <taxon>Magnoliopsida</taxon>
        <taxon>eudicotyledons</taxon>
        <taxon>Gunneridae</taxon>
        <taxon>Pentapetalae</taxon>
        <taxon>rosids</taxon>
        <taxon>malvids</taxon>
        <taxon>Brassicales</taxon>
        <taxon>Brassicaceae</taxon>
        <taxon>Cardamineae</taxon>
        <taxon>Cardamine</taxon>
    </lineage>
</organism>
<evidence type="ECO:0000313" key="16">
    <source>
        <dbReference type="EMBL" id="KAL1208579.1"/>
    </source>
</evidence>
<dbReference type="InterPro" id="IPR017907">
    <property type="entry name" value="Znf_RING_CS"/>
</dbReference>
<dbReference type="InterPro" id="IPR044066">
    <property type="entry name" value="TRIAD_supradom"/>
</dbReference>
<dbReference type="PANTHER" id="PTHR11685">
    <property type="entry name" value="RBR FAMILY RING FINGER AND IBR DOMAIN-CONTAINING"/>
    <property type="match status" value="1"/>
</dbReference>
<sequence length="249" mass="28558">MAGKSKMVAVKVGLGVAICDEKDDRFLKTKGLLQLQDDYMTPMDAEVRPGISLYPRQANEAKKESCVICFDDDIDFDLMFLVDECGHRFCFNCMKQHIEVKLLDGTIPNCLEHRCESQLSIDRCGKFLSLELSLMWKQRIKEISTPLTERVYCPYQSCAYLMSKTELSSSVKSGLRRCFKCDGSFCLHCKVPWHSTLSCKAYKKLHPSPENDDDDAKVKSLAKLNGWRQCGRCQYMVERSYGCNHIRCR</sequence>
<dbReference type="SUPFAM" id="SSF57850">
    <property type="entry name" value="RING/U-box"/>
    <property type="match status" value="3"/>
</dbReference>
<dbReference type="PROSITE" id="PS00518">
    <property type="entry name" value="ZF_RING_1"/>
    <property type="match status" value="1"/>
</dbReference>
<dbReference type="CDD" id="cd22582">
    <property type="entry name" value="BRcat_RBR_unk"/>
    <property type="match status" value="1"/>
</dbReference>
<evidence type="ECO:0000259" key="15">
    <source>
        <dbReference type="PROSITE" id="PS51873"/>
    </source>
</evidence>
<evidence type="ECO:0000256" key="4">
    <source>
        <dbReference type="ARBA" id="ARBA00004906"/>
    </source>
</evidence>
<evidence type="ECO:0000256" key="12">
    <source>
        <dbReference type="ARBA" id="ARBA00022833"/>
    </source>
</evidence>
<dbReference type="EC" id="2.3.2.31" evidence="6"/>
<gene>
    <name evidence="16" type="ORF">V5N11_008055</name>
</gene>
<feature type="domain" description="RING-type" evidence="14">
    <location>
        <begin position="66"/>
        <end position="114"/>
    </location>
</feature>
<dbReference type="InterPro" id="IPR031127">
    <property type="entry name" value="E3_UB_ligase_RBR"/>
</dbReference>
<evidence type="ECO:0000259" key="14">
    <source>
        <dbReference type="PROSITE" id="PS50089"/>
    </source>
</evidence>
<comment type="caution">
    <text evidence="16">The sequence shown here is derived from an EMBL/GenBank/DDBJ whole genome shotgun (WGS) entry which is preliminary data.</text>
</comment>
<keyword evidence="12" id="KW-0862">Zinc</keyword>
<proteinExistence type="inferred from homology"/>
<evidence type="ECO:0000256" key="11">
    <source>
        <dbReference type="ARBA" id="ARBA00022786"/>
    </source>
</evidence>
<dbReference type="PROSITE" id="PS50089">
    <property type="entry name" value="ZF_RING_2"/>
    <property type="match status" value="1"/>
</dbReference>
<dbReference type="Pfam" id="PF01485">
    <property type="entry name" value="IBR"/>
    <property type="match status" value="1"/>
</dbReference>
<evidence type="ECO:0000256" key="3">
    <source>
        <dbReference type="ARBA" id="ARBA00003976"/>
    </source>
</evidence>
<keyword evidence="10 13" id="KW-0863">Zinc-finger</keyword>
<dbReference type="InterPro" id="IPR002867">
    <property type="entry name" value="IBR_dom"/>
</dbReference>
<dbReference type="Gene3D" id="1.20.120.1750">
    <property type="match status" value="1"/>
</dbReference>
<evidence type="ECO:0000256" key="5">
    <source>
        <dbReference type="ARBA" id="ARBA00005884"/>
    </source>
</evidence>
<protein>
    <recommendedName>
        <fullName evidence="6">RBR-type E3 ubiquitin transferase</fullName>
        <ecNumber evidence="6">2.3.2.31</ecNumber>
    </recommendedName>
</protein>
<dbReference type="InterPro" id="IPR001841">
    <property type="entry name" value="Znf_RING"/>
</dbReference>
<dbReference type="InterPro" id="IPR018957">
    <property type="entry name" value="Znf_C3HC4_RING-type"/>
</dbReference>
<dbReference type="Proteomes" id="UP001558713">
    <property type="component" value="Unassembled WGS sequence"/>
</dbReference>
<evidence type="ECO:0000313" key="17">
    <source>
        <dbReference type="Proteomes" id="UP001558713"/>
    </source>
</evidence>
<dbReference type="FunFam" id="3.30.40.10:FF:000230">
    <property type="entry name" value="RBR-type E3 ubiquitin transferase"/>
    <property type="match status" value="1"/>
</dbReference>
<dbReference type="InterPro" id="IPR013083">
    <property type="entry name" value="Znf_RING/FYVE/PHD"/>
</dbReference>
<evidence type="ECO:0000256" key="2">
    <source>
        <dbReference type="ARBA" id="ARBA00001947"/>
    </source>
</evidence>
<evidence type="ECO:0000256" key="8">
    <source>
        <dbReference type="ARBA" id="ARBA00022723"/>
    </source>
</evidence>
<dbReference type="EMBL" id="JBANAX010000447">
    <property type="protein sequence ID" value="KAL1208579.1"/>
    <property type="molecule type" value="Genomic_DNA"/>
</dbReference>
<keyword evidence="11" id="KW-0833">Ubl conjugation pathway</keyword>
<dbReference type="AlphaFoldDB" id="A0ABD1APM7"/>
<keyword evidence="8" id="KW-0479">Metal-binding</keyword>
<name>A0ABD1APM7_CARAN</name>
<dbReference type="PROSITE" id="PS51873">
    <property type="entry name" value="TRIAD"/>
    <property type="match status" value="1"/>
</dbReference>